<feature type="region of interest" description="Disordered" evidence="1">
    <location>
        <begin position="76"/>
        <end position="101"/>
    </location>
</feature>
<dbReference type="AlphaFoldDB" id="A0A5A7V5N2"/>
<organism evidence="2 3">
    <name type="scientific">Cucumis melo var. makuwa</name>
    <name type="common">Oriental melon</name>
    <dbReference type="NCBI Taxonomy" id="1194695"/>
    <lineage>
        <taxon>Eukaryota</taxon>
        <taxon>Viridiplantae</taxon>
        <taxon>Streptophyta</taxon>
        <taxon>Embryophyta</taxon>
        <taxon>Tracheophyta</taxon>
        <taxon>Spermatophyta</taxon>
        <taxon>Magnoliopsida</taxon>
        <taxon>eudicotyledons</taxon>
        <taxon>Gunneridae</taxon>
        <taxon>Pentapetalae</taxon>
        <taxon>rosids</taxon>
        <taxon>fabids</taxon>
        <taxon>Cucurbitales</taxon>
        <taxon>Cucurbitaceae</taxon>
        <taxon>Benincaseae</taxon>
        <taxon>Cucumis</taxon>
    </lineage>
</organism>
<sequence length="136" mass="15301">MWRKCCSSATSLFVRRLLVNGVSRTSSLVYYGTLRLSVEVSFIPSPPVRFSRLFCIEFTLFLSSVDYRNFTRVRRDVDKSESGGSPGIRSVNKESSNGIGGEAISFGEAKRLMRLVNVEALEMKLGTDRKKVIRHS</sequence>
<gene>
    <name evidence="2" type="ORF">E6C27_scaffold2803G00010</name>
</gene>
<dbReference type="OrthoDB" id="278338at2759"/>
<dbReference type="Proteomes" id="UP000321393">
    <property type="component" value="Unassembled WGS sequence"/>
</dbReference>
<name>A0A5A7V5N2_CUCMM</name>
<proteinExistence type="predicted"/>
<accession>A0A5A7V5N2</accession>
<evidence type="ECO:0000313" key="3">
    <source>
        <dbReference type="Proteomes" id="UP000321393"/>
    </source>
</evidence>
<comment type="caution">
    <text evidence="2">The sequence shown here is derived from an EMBL/GenBank/DDBJ whole genome shotgun (WGS) entry which is preliminary data.</text>
</comment>
<evidence type="ECO:0000313" key="2">
    <source>
        <dbReference type="EMBL" id="KAA0062530.1"/>
    </source>
</evidence>
<reference evidence="2 3" key="1">
    <citation type="submission" date="2019-08" db="EMBL/GenBank/DDBJ databases">
        <title>Draft genome sequences of two oriental melons (Cucumis melo L. var makuwa).</title>
        <authorList>
            <person name="Kwon S.-Y."/>
        </authorList>
    </citation>
    <scope>NUCLEOTIDE SEQUENCE [LARGE SCALE GENOMIC DNA]</scope>
    <source>
        <strain evidence="3">cv. SW 3</strain>
        <tissue evidence="2">Leaf</tissue>
    </source>
</reference>
<evidence type="ECO:0000256" key="1">
    <source>
        <dbReference type="SAM" id="MobiDB-lite"/>
    </source>
</evidence>
<protein>
    <submittedName>
        <fullName evidence="2">Calcium uniporter protein 6</fullName>
    </submittedName>
</protein>
<dbReference type="EMBL" id="SSTE01004378">
    <property type="protein sequence ID" value="KAA0062530.1"/>
    <property type="molecule type" value="Genomic_DNA"/>
</dbReference>